<reference evidence="1" key="1">
    <citation type="journal article" date="2020" name="Nature">
        <title>Giant virus diversity and host interactions through global metagenomics.</title>
        <authorList>
            <person name="Schulz F."/>
            <person name="Roux S."/>
            <person name="Paez-Espino D."/>
            <person name="Jungbluth S."/>
            <person name="Walsh D.A."/>
            <person name="Denef V.J."/>
            <person name="McMahon K.D."/>
            <person name="Konstantinidis K.T."/>
            <person name="Eloe-Fadrosh E.A."/>
            <person name="Kyrpides N.C."/>
            <person name="Woyke T."/>
        </authorList>
    </citation>
    <scope>NUCLEOTIDE SEQUENCE</scope>
    <source>
        <strain evidence="1">GVMAG-M-3300009159-65</strain>
    </source>
</reference>
<evidence type="ECO:0000313" key="1">
    <source>
        <dbReference type="EMBL" id="QHT32206.1"/>
    </source>
</evidence>
<accession>A0A6C0ESP7</accession>
<organism evidence="1">
    <name type="scientific">viral metagenome</name>
    <dbReference type="NCBI Taxonomy" id="1070528"/>
    <lineage>
        <taxon>unclassified sequences</taxon>
        <taxon>metagenomes</taxon>
        <taxon>organismal metagenomes</taxon>
    </lineage>
</organism>
<name>A0A6C0ESP7_9ZZZZ</name>
<sequence length="83" mass="10052">MVHFMMIMVIYCGKKITFHCENKINEERIKDTYFGTMRMIMTSIYVRKCYKLNSFKEKIQHAMEQRAINLILQKIIGDKTFTY</sequence>
<protein>
    <submittedName>
        <fullName evidence="1">Uncharacterized protein</fullName>
    </submittedName>
</protein>
<dbReference type="AlphaFoldDB" id="A0A6C0ESP7"/>
<proteinExistence type="predicted"/>
<dbReference type="EMBL" id="MN738932">
    <property type="protein sequence ID" value="QHT32206.1"/>
    <property type="molecule type" value="Genomic_DNA"/>
</dbReference>